<sequence>MKSTSKVEDVDVLGIVVDGAMFNQEVNDVHEGAINVPTKVEGKAPFQVTKELVMVVHNDVVGTHDVATNGVAILVVLV</sequence>
<dbReference type="Proteomes" id="UP001497444">
    <property type="component" value="Chromosome 1"/>
</dbReference>
<evidence type="ECO:0000313" key="1">
    <source>
        <dbReference type="EMBL" id="CAK9256398.1"/>
    </source>
</evidence>
<organism evidence="1 2">
    <name type="scientific">Sphagnum jensenii</name>
    <dbReference type="NCBI Taxonomy" id="128206"/>
    <lineage>
        <taxon>Eukaryota</taxon>
        <taxon>Viridiplantae</taxon>
        <taxon>Streptophyta</taxon>
        <taxon>Embryophyta</taxon>
        <taxon>Bryophyta</taxon>
        <taxon>Sphagnophytina</taxon>
        <taxon>Sphagnopsida</taxon>
        <taxon>Sphagnales</taxon>
        <taxon>Sphagnaceae</taxon>
        <taxon>Sphagnum</taxon>
    </lineage>
</organism>
<dbReference type="EMBL" id="OZ020096">
    <property type="protein sequence ID" value="CAK9256398.1"/>
    <property type="molecule type" value="Genomic_DNA"/>
</dbReference>
<reference evidence="1 2" key="1">
    <citation type="submission" date="2024-02" db="EMBL/GenBank/DDBJ databases">
        <authorList>
            <consortium name="ELIXIR-Norway"/>
            <consortium name="Elixir Norway"/>
        </authorList>
    </citation>
    <scope>NUCLEOTIDE SEQUENCE [LARGE SCALE GENOMIC DNA]</scope>
</reference>
<evidence type="ECO:0000313" key="2">
    <source>
        <dbReference type="Proteomes" id="UP001497444"/>
    </source>
</evidence>
<keyword evidence="2" id="KW-1185">Reference proteome</keyword>
<proteinExistence type="predicted"/>
<gene>
    <name evidence="1" type="ORF">CSSPJE1EN1_LOCUS1876</name>
</gene>
<protein>
    <submittedName>
        <fullName evidence="1">Uncharacterized protein</fullName>
    </submittedName>
</protein>
<accession>A0ABP0VPJ7</accession>
<name>A0ABP0VPJ7_9BRYO</name>